<dbReference type="InterPro" id="IPR052722">
    <property type="entry name" value="PgpH_phosphodiesterase"/>
</dbReference>
<dbReference type="NCBIfam" id="TIGR00277">
    <property type="entry name" value="HDIG"/>
    <property type="match status" value="1"/>
</dbReference>
<feature type="transmembrane region" description="Helical" evidence="1">
    <location>
        <begin position="366"/>
        <end position="384"/>
    </location>
</feature>
<evidence type="ECO:0000256" key="1">
    <source>
        <dbReference type="SAM" id="Phobius"/>
    </source>
</evidence>
<feature type="domain" description="HD/PDEase" evidence="2">
    <location>
        <begin position="480"/>
        <end position="638"/>
    </location>
</feature>
<sequence length="698" mass="78743">MIKQMEDRRQVYRSCTTAEVGRPWSRYLVCFGITGIFGLTLFSFIYLRVLHVPVYKEGDFAQVSLNSPIDFSISWNVHAFYSKRAAIPEVFGKVYRICETTCFEDPEEEETRRWLKKTQDFLGSVGFIDSSTETCLRDLRLRPSALKERDRLLGIQVSADSREVIHQCVEHVDNFLKSENCPESCRLLIINNLKDKPLDIAVDKEKSGYVKGDLLGTRRIEYFRKGSPIIRQYQRISARDAKILRCLRQQLLSSTTLFSYRGAFGVLLLVAIILIWGYRLLVTFCPELLKSPKRYTLYIAIFSLSLIGAKITETLCALGPQSWEAYLSYPLILPFTAILLGHLVGIPLAGVSCTLLGMLYTLESDIWNNSWFLVMNLLSSWRILFTLNRVTRLSSLFWCCMKLWWVSTAILTGLRIFSDVASITAFRADCLGSFVYSLMTALGVGALIPVFESSFGACTHNHLLAYLDSDYPLLKRLFEEAPGTYQHSVLVGILAESAANAIHADGLFCRVVAQYHDIGKLINPGFFLENHQMLGTSVSNLSPIESAKMIMRHIPEGVELARKAGLPDSFIRIIEEHHGTSVILSTYHRHLQNNPNTGASDEELFRYPGRKPSSKESTIIMIADSFEAAARSLEGTSMITLRELVEKIVSAKMHDGQFADSPITLDELTTICETMVKTLYSALHSRAKYPEMALKPCV</sequence>
<dbReference type="PANTHER" id="PTHR36442:SF1">
    <property type="entry name" value="CYCLIC-DI-AMP PHOSPHODIESTERASE PGPH"/>
    <property type="match status" value="1"/>
</dbReference>
<dbReference type="Proteomes" id="UP000320536">
    <property type="component" value="Chromosome"/>
</dbReference>
<accession>A0ABX5VY79</accession>
<dbReference type="EMBL" id="CP041038">
    <property type="protein sequence ID" value="QDE37518.1"/>
    <property type="molecule type" value="Genomic_DNA"/>
</dbReference>
<dbReference type="Pfam" id="PF01966">
    <property type="entry name" value="HD"/>
    <property type="match status" value="1"/>
</dbReference>
<gene>
    <name evidence="3" type="ORF">FI836_04415</name>
</gene>
<feature type="transmembrane region" description="Helical" evidence="1">
    <location>
        <begin position="434"/>
        <end position="451"/>
    </location>
</feature>
<dbReference type="InterPro" id="IPR006674">
    <property type="entry name" value="HD_domain"/>
</dbReference>
<name>A0ABX5VY79_9CHLA</name>
<keyword evidence="1" id="KW-0812">Transmembrane</keyword>
<dbReference type="Gene3D" id="1.10.3210.10">
    <property type="entry name" value="Hypothetical protein af1432"/>
    <property type="match status" value="1"/>
</dbReference>
<dbReference type="CDD" id="cd00077">
    <property type="entry name" value="HDc"/>
    <property type="match status" value="1"/>
</dbReference>
<dbReference type="RefSeq" id="WP_014943774.1">
    <property type="nucleotide sequence ID" value="NZ_CP041038.1"/>
</dbReference>
<feature type="transmembrane region" description="Helical" evidence="1">
    <location>
        <begin position="331"/>
        <end position="360"/>
    </location>
</feature>
<dbReference type="PANTHER" id="PTHR36442">
    <property type="entry name" value="CYCLIC-DI-AMP PHOSPHODIESTERASE PGPH"/>
    <property type="match status" value="1"/>
</dbReference>
<evidence type="ECO:0000313" key="4">
    <source>
        <dbReference type="Proteomes" id="UP000320536"/>
    </source>
</evidence>
<reference evidence="3 4" key="1">
    <citation type="journal article" date="2020" name="Data Brief">
        <title>Data of de novo genome assembly of the Chlamydia psittaci strain isolated from the livestock in Volga Region, Russian Federation.</title>
        <authorList>
            <person name="Feodorova V.A."/>
            <person name="Zaitsev S.S."/>
            <person name="Khizhnyakova M.A."/>
            <person name="Saltykov Y.V."/>
            <person name="Evstifeev V.V."/>
            <person name="Khusainov F.M."/>
            <person name="Yakovlev S.I."/>
            <person name="Larionova O.S."/>
            <person name="Motin V.L."/>
        </authorList>
    </citation>
    <scope>NUCLEOTIDE SEQUENCE [LARGE SCALE GENOMIC DNA]</scope>
    <source>
        <strain evidence="3 4">Rostinovo-70</strain>
    </source>
</reference>
<feature type="transmembrane region" description="Helical" evidence="1">
    <location>
        <begin position="26"/>
        <end position="47"/>
    </location>
</feature>
<protein>
    <submittedName>
        <fullName evidence="3">HDIG domain-containing protein</fullName>
    </submittedName>
</protein>
<feature type="transmembrane region" description="Helical" evidence="1">
    <location>
        <begin position="258"/>
        <end position="278"/>
    </location>
</feature>
<organism evidence="3 4">
    <name type="scientific">Chlamydophila parapsittaci</name>
    <dbReference type="NCBI Taxonomy" id="344886"/>
    <lineage>
        <taxon>Bacteria</taxon>
        <taxon>Pseudomonadati</taxon>
        <taxon>Chlamydiota</taxon>
        <taxon>Chlamydiia</taxon>
        <taxon>Chlamydiales</taxon>
        <taxon>Chlamydiaceae</taxon>
        <taxon>Chlamydia/Chlamydophila group</taxon>
        <taxon>Chlamydia</taxon>
    </lineage>
</organism>
<evidence type="ECO:0000259" key="2">
    <source>
        <dbReference type="SMART" id="SM00471"/>
    </source>
</evidence>
<dbReference type="InterPro" id="IPR006675">
    <property type="entry name" value="HDIG_dom"/>
</dbReference>
<evidence type="ECO:0000313" key="3">
    <source>
        <dbReference type="EMBL" id="QDE37518.1"/>
    </source>
</evidence>
<keyword evidence="1" id="KW-0472">Membrane</keyword>
<dbReference type="SMART" id="SM00471">
    <property type="entry name" value="HDc"/>
    <property type="match status" value="1"/>
</dbReference>
<keyword evidence="4" id="KW-1185">Reference proteome</keyword>
<proteinExistence type="predicted"/>
<keyword evidence="1" id="KW-1133">Transmembrane helix</keyword>
<dbReference type="SUPFAM" id="SSF109604">
    <property type="entry name" value="HD-domain/PDEase-like"/>
    <property type="match status" value="1"/>
</dbReference>
<feature type="transmembrane region" description="Helical" evidence="1">
    <location>
        <begin position="298"/>
        <end position="319"/>
    </location>
</feature>
<dbReference type="InterPro" id="IPR003607">
    <property type="entry name" value="HD/PDEase_dom"/>
</dbReference>
<feature type="transmembrane region" description="Helical" evidence="1">
    <location>
        <begin position="396"/>
        <end position="414"/>
    </location>
</feature>